<evidence type="ECO:0000313" key="2">
    <source>
        <dbReference type="Proteomes" id="UP000245802"/>
    </source>
</evidence>
<dbReference type="Proteomes" id="UP000245802">
    <property type="component" value="Chromosome"/>
</dbReference>
<sequence>MLARAAVGSITLCAVVLGGLAQEPKQPQEVKFKPTLILTGSHSAIRKNKFEVVANERDWQKLWKEHRGDAAARLFTDADQSFDVDFDTHYVVAVFYGGSPEGRVTPRRRGEALLIGYENLYYQTEGGAVDTSPDLSKAQEATTAHYAFLVLSKPMKTVVIERNTQRVLGEPPIWEEQKRFPAPKDKK</sequence>
<organism evidence="1 2">
    <name type="scientific">Gemmata obscuriglobus</name>
    <dbReference type="NCBI Taxonomy" id="114"/>
    <lineage>
        <taxon>Bacteria</taxon>
        <taxon>Pseudomonadati</taxon>
        <taxon>Planctomycetota</taxon>
        <taxon>Planctomycetia</taxon>
        <taxon>Gemmatales</taxon>
        <taxon>Gemmataceae</taxon>
        <taxon>Gemmata</taxon>
    </lineage>
</organism>
<dbReference type="RefSeq" id="WP_010036670.1">
    <property type="nucleotide sequence ID" value="NZ_CP025958.1"/>
</dbReference>
<name>A0A2Z3HEE2_9BACT</name>
<dbReference type="EMBL" id="CP025958">
    <property type="protein sequence ID" value="AWM41957.1"/>
    <property type="molecule type" value="Genomic_DNA"/>
</dbReference>
<dbReference type="AlphaFoldDB" id="A0A2Z3HEE2"/>
<reference evidence="1 2" key="1">
    <citation type="submission" date="2018-01" db="EMBL/GenBank/DDBJ databases">
        <title>G. obscuriglobus.</title>
        <authorList>
            <person name="Franke J."/>
            <person name="Blomberg W."/>
            <person name="Selmecki A."/>
        </authorList>
    </citation>
    <scope>NUCLEOTIDE SEQUENCE [LARGE SCALE GENOMIC DNA]</scope>
    <source>
        <strain evidence="1 2">DSM 5831</strain>
    </source>
</reference>
<accession>A0A2Z3HEE2</accession>
<gene>
    <name evidence="1" type="ORF">C1280_36510</name>
</gene>
<protein>
    <submittedName>
        <fullName evidence="1">Uncharacterized protein</fullName>
    </submittedName>
</protein>
<proteinExistence type="predicted"/>
<dbReference type="KEGG" id="gog:C1280_36510"/>
<keyword evidence="2" id="KW-1185">Reference proteome</keyword>
<evidence type="ECO:0000313" key="1">
    <source>
        <dbReference type="EMBL" id="AWM41957.1"/>
    </source>
</evidence>